<evidence type="ECO:0000313" key="7">
    <source>
        <dbReference type="RefSeq" id="XP_019627321.1"/>
    </source>
</evidence>
<dbReference type="RefSeq" id="XP_019627320.1">
    <property type="nucleotide sequence ID" value="XM_019771761.1"/>
</dbReference>
<evidence type="ECO:0000313" key="5">
    <source>
        <dbReference type="Proteomes" id="UP000515135"/>
    </source>
</evidence>
<dbReference type="Gene3D" id="1.20.80.10">
    <property type="match status" value="1"/>
</dbReference>
<sequence length="716" mass="81037">MMHEGRVVGDGSWELNVLVTDLKAERKLRVDGDMSIGNVMIKLVESLDVAMDWSDHGFWWPQRNSWLLRTHWTLDKCGVQADAQLHFTPTHKNLRVQLPDLQLVDLKVDFSYMAFNAIMSVCAMLGIRHPEELSFMKKVDERTLKRGEKRGSFKKKKGEKYSSPASSANNSDASYPTTPTPSMMDGTHTTPRSASMPGSPYRSAPHTPGTPLTPGTPSGYNTYPRVPSYNGTSPVSSSYSLSSFPDSPYSDGSNLSALSISPAKPSSEAVATLHRPKNYVERARLNSLWLNSSRSLMEQGIRENDIILLRFKYYSFFDLNPKYDAVRINQIYEQAKWSLLTEGIECTEEEAMMFAALQLQVNLQSAMPQPDMNNANDSADDIDAALTDLQVSLEGSAKNSAAGDITQIPELADWLRFFKPKKFTLKSYKRYWFTFKDTHLAYYHSPEEASGAPIMRVNLRGCEVTPDVNISSEKYCIKLLIPSTEGMNEVWIRADSETQYARWMAACRLAAKGKTMADATYESEVQSITNFLGLQHPKEPVPSVNISNINIEPQDFVSQRHVKKFKAKSLTARILEAHANVANLALMEAKLNYIRAWQALPEFGITHFVVRFRGNKKEDLLGVAFNRIMRMDLHTGDALKTWRYNSMKHWNVNWEVKEVLVQFEDEQVSFACLSADCKIVHEFIGGYIFNSMRSKDQNQTLNEELFHKLTGGWETI</sequence>
<dbReference type="SUPFAM" id="SSF47031">
    <property type="entry name" value="Second domain of FERM"/>
    <property type="match status" value="1"/>
</dbReference>
<dbReference type="GO" id="GO:0030055">
    <property type="term" value="C:cell-substrate junction"/>
    <property type="evidence" value="ECO:0007669"/>
    <property type="project" value="TreeGrafter"/>
</dbReference>
<dbReference type="CDD" id="cd13205">
    <property type="entry name" value="FERM_C_fermitin"/>
    <property type="match status" value="1"/>
</dbReference>
<dbReference type="KEGG" id="bbel:109472174"/>
<dbReference type="InterPro" id="IPR037837">
    <property type="entry name" value="PH_Kindlin/fermitin"/>
</dbReference>
<dbReference type="Pfam" id="PF00169">
    <property type="entry name" value="PH"/>
    <property type="match status" value="1"/>
</dbReference>
<dbReference type="GeneID" id="109472174"/>
<name>A0A6P4YDR3_BRABE</name>
<protein>
    <submittedName>
        <fullName evidence="6">Fermitin family homolog 2-like isoform X1</fullName>
    </submittedName>
    <submittedName>
        <fullName evidence="7">Fermitin family homolog 2-like isoform X2</fullName>
    </submittedName>
    <submittedName>
        <fullName evidence="8">Fermitin family homolog 2-like isoform X3</fullName>
    </submittedName>
</protein>
<dbReference type="InterPro" id="IPR040790">
    <property type="entry name" value="Kindlin_2_N"/>
</dbReference>
<dbReference type="SMART" id="SM00295">
    <property type="entry name" value="B41"/>
    <property type="match status" value="1"/>
</dbReference>
<comment type="similarity">
    <text evidence="1">Belongs to the kindlin family.</text>
</comment>
<dbReference type="InterPro" id="IPR011993">
    <property type="entry name" value="PH-like_dom_sf"/>
</dbReference>
<dbReference type="RefSeq" id="XP_019627321.1">
    <property type="nucleotide sequence ID" value="XM_019771762.1"/>
</dbReference>
<dbReference type="PROSITE" id="PS50003">
    <property type="entry name" value="PH_DOMAIN"/>
    <property type="match status" value="1"/>
</dbReference>
<evidence type="ECO:0000256" key="1">
    <source>
        <dbReference type="ARBA" id="ARBA00008052"/>
    </source>
</evidence>
<dbReference type="CDD" id="cd01237">
    <property type="entry name" value="PH_fermitin"/>
    <property type="match status" value="1"/>
</dbReference>
<dbReference type="SMART" id="SM00233">
    <property type="entry name" value="PH"/>
    <property type="match status" value="1"/>
</dbReference>
<feature type="compositionally biased region" description="Low complexity" evidence="3">
    <location>
        <begin position="233"/>
        <end position="243"/>
    </location>
</feature>
<dbReference type="AlphaFoldDB" id="A0A6P4YDR3"/>
<proteinExistence type="inferred from homology"/>
<dbReference type="CDD" id="cd17095">
    <property type="entry name" value="FERM_F0_kindlins"/>
    <property type="match status" value="1"/>
</dbReference>
<evidence type="ECO:0000313" key="6">
    <source>
        <dbReference type="RefSeq" id="XP_019627320.1"/>
    </source>
</evidence>
<dbReference type="OrthoDB" id="10057618at2759"/>
<dbReference type="Pfam" id="PF18124">
    <property type="entry name" value="Kindlin_2_N"/>
    <property type="match status" value="1"/>
</dbReference>
<dbReference type="CDD" id="cd17096">
    <property type="entry name" value="FERM_F1_kindlins"/>
    <property type="match status" value="1"/>
</dbReference>
<dbReference type="InterPro" id="IPR019748">
    <property type="entry name" value="FERM_central"/>
</dbReference>
<dbReference type="InterPro" id="IPR001849">
    <property type="entry name" value="PH_domain"/>
</dbReference>
<dbReference type="InterPro" id="IPR037843">
    <property type="entry name" value="Kindlin/fermitin"/>
</dbReference>
<evidence type="ECO:0000256" key="3">
    <source>
        <dbReference type="SAM" id="MobiDB-lite"/>
    </source>
</evidence>
<feature type="domain" description="PH" evidence="4">
    <location>
        <begin position="408"/>
        <end position="512"/>
    </location>
</feature>
<dbReference type="Pfam" id="PF00373">
    <property type="entry name" value="FERM_M"/>
    <property type="match status" value="1"/>
</dbReference>
<evidence type="ECO:0000256" key="2">
    <source>
        <dbReference type="ARBA" id="ARBA00022889"/>
    </source>
</evidence>
<dbReference type="InterPro" id="IPR035963">
    <property type="entry name" value="FERM_2"/>
</dbReference>
<feature type="region of interest" description="Disordered" evidence="3">
    <location>
        <begin position="146"/>
        <end position="243"/>
    </location>
</feature>
<keyword evidence="2" id="KW-0130">Cell adhesion</keyword>
<dbReference type="GO" id="GO:0005178">
    <property type="term" value="F:integrin binding"/>
    <property type="evidence" value="ECO:0007669"/>
    <property type="project" value="TreeGrafter"/>
</dbReference>
<dbReference type="InterPro" id="IPR019749">
    <property type="entry name" value="Band_41_domain"/>
</dbReference>
<keyword evidence="5" id="KW-1185">Reference proteome</keyword>
<feature type="compositionally biased region" description="Low complexity" evidence="3">
    <location>
        <begin position="161"/>
        <end position="176"/>
    </location>
</feature>
<dbReference type="PANTHER" id="PTHR16160:SF13">
    <property type="entry name" value="FERMITIN 2-RELATED"/>
    <property type="match status" value="1"/>
</dbReference>
<dbReference type="PANTHER" id="PTHR16160">
    <property type="entry name" value="FERMITIN 2-RELATED"/>
    <property type="match status" value="1"/>
</dbReference>
<dbReference type="Gene3D" id="3.10.20.90">
    <property type="entry name" value="Phosphatidylinositol 3-kinase Catalytic Subunit, Chain A, domain 1"/>
    <property type="match status" value="2"/>
</dbReference>
<dbReference type="InterPro" id="IPR014352">
    <property type="entry name" value="FERM/acyl-CoA-bd_prot_sf"/>
</dbReference>
<dbReference type="FunFam" id="2.30.29.30:FF:000037">
    <property type="entry name" value="Fermitin family homolog 2"/>
    <property type="match status" value="1"/>
</dbReference>
<dbReference type="Proteomes" id="UP000515135">
    <property type="component" value="Unplaced"/>
</dbReference>
<dbReference type="GO" id="GO:0007229">
    <property type="term" value="P:integrin-mediated signaling pathway"/>
    <property type="evidence" value="ECO:0007669"/>
    <property type="project" value="InterPro"/>
</dbReference>
<organism evidence="5 6">
    <name type="scientific">Branchiostoma belcheri</name>
    <name type="common">Amphioxus</name>
    <dbReference type="NCBI Taxonomy" id="7741"/>
    <lineage>
        <taxon>Eukaryota</taxon>
        <taxon>Metazoa</taxon>
        <taxon>Chordata</taxon>
        <taxon>Cephalochordata</taxon>
        <taxon>Leptocardii</taxon>
        <taxon>Amphioxiformes</taxon>
        <taxon>Branchiostomatidae</taxon>
        <taxon>Branchiostoma</taxon>
    </lineage>
</organism>
<gene>
    <name evidence="6 7 8" type="primary">LOC109472174</name>
</gene>
<dbReference type="RefSeq" id="XP_019627322.1">
    <property type="nucleotide sequence ID" value="XM_019771763.1"/>
</dbReference>
<dbReference type="Gene3D" id="2.30.29.30">
    <property type="entry name" value="Pleckstrin-homology domain (PH domain)/Phosphotyrosine-binding domain (PTB)"/>
    <property type="match status" value="2"/>
</dbReference>
<dbReference type="GO" id="GO:0007160">
    <property type="term" value="P:cell-matrix adhesion"/>
    <property type="evidence" value="ECO:0007669"/>
    <property type="project" value="TreeGrafter"/>
</dbReference>
<evidence type="ECO:0000313" key="8">
    <source>
        <dbReference type="RefSeq" id="XP_019627322.1"/>
    </source>
</evidence>
<dbReference type="CDD" id="cd14473">
    <property type="entry name" value="FERM_B-lobe"/>
    <property type="match status" value="1"/>
</dbReference>
<reference evidence="6 7" key="1">
    <citation type="submission" date="2025-04" db="UniProtKB">
        <authorList>
            <consortium name="RefSeq"/>
        </authorList>
    </citation>
    <scope>IDENTIFICATION</scope>
    <source>
        <tissue evidence="6 7">Gonad</tissue>
    </source>
</reference>
<accession>A0A6P4YDR3</accession>
<dbReference type="SUPFAM" id="SSF50729">
    <property type="entry name" value="PH domain-like"/>
    <property type="match status" value="2"/>
</dbReference>
<evidence type="ECO:0000259" key="4">
    <source>
        <dbReference type="PROSITE" id="PS50003"/>
    </source>
</evidence>
<feature type="compositionally biased region" description="Low complexity" evidence="3">
    <location>
        <begin position="207"/>
        <end position="217"/>
    </location>
</feature>